<keyword evidence="1" id="KW-1133">Transmembrane helix</keyword>
<keyword evidence="3" id="KW-1185">Reference proteome</keyword>
<name>A0A9D4E6L9_DREPO</name>
<reference evidence="2" key="2">
    <citation type="submission" date="2020-11" db="EMBL/GenBank/DDBJ databases">
        <authorList>
            <person name="McCartney M.A."/>
            <person name="Auch B."/>
            <person name="Kono T."/>
            <person name="Mallez S."/>
            <person name="Becker A."/>
            <person name="Gohl D.M."/>
            <person name="Silverstein K.A.T."/>
            <person name="Koren S."/>
            <person name="Bechman K.B."/>
            <person name="Herman A."/>
            <person name="Abrahante J.E."/>
            <person name="Garbe J."/>
        </authorList>
    </citation>
    <scope>NUCLEOTIDE SEQUENCE</scope>
    <source>
        <strain evidence="2">Duluth1</strain>
        <tissue evidence="2">Whole animal</tissue>
    </source>
</reference>
<proteinExistence type="predicted"/>
<evidence type="ECO:0000313" key="2">
    <source>
        <dbReference type="EMBL" id="KAH3772815.1"/>
    </source>
</evidence>
<accession>A0A9D4E6L9</accession>
<comment type="caution">
    <text evidence="2">The sequence shown here is derived from an EMBL/GenBank/DDBJ whole genome shotgun (WGS) entry which is preliminary data.</text>
</comment>
<dbReference type="Proteomes" id="UP000828390">
    <property type="component" value="Unassembled WGS sequence"/>
</dbReference>
<protein>
    <submittedName>
        <fullName evidence="2">Uncharacterized protein</fullName>
    </submittedName>
</protein>
<reference evidence="2" key="1">
    <citation type="journal article" date="2019" name="bioRxiv">
        <title>The Genome of the Zebra Mussel, Dreissena polymorpha: A Resource for Invasive Species Research.</title>
        <authorList>
            <person name="McCartney M.A."/>
            <person name="Auch B."/>
            <person name="Kono T."/>
            <person name="Mallez S."/>
            <person name="Zhang Y."/>
            <person name="Obille A."/>
            <person name="Becker A."/>
            <person name="Abrahante J.E."/>
            <person name="Garbe J."/>
            <person name="Badalamenti J.P."/>
            <person name="Herman A."/>
            <person name="Mangelson H."/>
            <person name="Liachko I."/>
            <person name="Sullivan S."/>
            <person name="Sone E.D."/>
            <person name="Koren S."/>
            <person name="Silverstein K.A.T."/>
            <person name="Beckman K.B."/>
            <person name="Gohl D.M."/>
        </authorList>
    </citation>
    <scope>NUCLEOTIDE SEQUENCE</scope>
    <source>
        <strain evidence="2">Duluth1</strain>
        <tissue evidence="2">Whole animal</tissue>
    </source>
</reference>
<keyword evidence="1" id="KW-0812">Transmembrane</keyword>
<organism evidence="2 3">
    <name type="scientific">Dreissena polymorpha</name>
    <name type="common">Zebra mussel</name>
    <name type="synonym">Mytilus polymorpha</name>
    <dbReference type="NCBI Taxonomy" id="45954"/>
    <lineage>
        <taxon>Eukaryota</taxon>
        <taxon>Metazoa</taxon>
        <taxon>Spiralia</taxon>
        <taxon>Lophotrochozoa</taxon>
        <taxon>Mollusca</taxon>
        <taxon>Bivalvia</taxon>
        <taxon>Autobranchia</taxon>
        <taxon>Heteroconchia</taxon>
        <taxon>Euheterodonta</taxon>
        <taxon>Imparidentia</taxon>
        <taxon>Neoheterodontei</taxon>
        <taxon>Myida</taxon>
        <taxon>Dreissenoidea</taxon>
        <taxon>Dreissenidae</taxon>
        <taxon>Dreissena</taxon>
    </lineage>
</organism>
<feature type="transmembrane region" description="Helical" evidence="1">
    <location>
        <begin position="6"/>
        <end position="26"/>
    </location>
</feature>
<keyword evidence="1" id="KW-0472">Membrane</keyword>
<gene>
    <name evidence="2" type="ORF">DPMN_174162</name>
</gene>
<dbReference type="AlphaFoldDB" id="A0A9D4E6L9"/>
<sequence>MFNQYTFMIAVAWLIWCSIPAVGAFLNAPSPEDIKYWFEPCRRLLVYQTASMLQRSPAVNRMKKKTMSGMC</sequence>
<dbReference type="EMBL" id="JAIWYP010000009">
    <property type="protein sequence ID" value="KAH3772815.1"/>
    <property type="molecule type" value="Genomic_DNA"/>
</dbReference>
<evidence type="ECO:0000256" key="1">
    <source>
        <dbReference type="SAM" id="Phobius"/>
    </source>
</evidence>
<evidence type="ECO:0000313" key="3">
    <source>
        <dbReference type="Proteomes" id="UP000828390"/>
    </source>
</evidence>